<comment type="similarity">
    <text evidence="2 9">Belongs to the DP1 family.</text>
</comment>
<feature type="transmembrane region" description="Helical" evidence="9">
    <location>
        <begin position="71"/>
        <end position="89"/>
    </location>
</feature>
<dbReference type="GO" id="GO:0005743">
    <property type="term" value="C:mitochondrial inner membrane"/>
    <property type="evidence" value="ECO:0007669"/>
    <property type="project" value="InterPro"/>
</dbReference>
<evidence type="ECO:0000313" key="10">
    <source>
        <dbReference type="Ensembl" id="ENSVKKP00000011388.1"/>
    </source>
</evidence>
<dbReference type="Ensembl" id="ENSVKKT00000011655.1">
    <property type="protein sequence ID" value="ENSVKKP00000011388.1"/>
    <property type="gene ID" value="ENSVKKG00000007936.1"/>
</dbReference>
<dbReference type="GO" id="GO:0005789">
    <property type="term" value="C:endoplasmic reticulum membrane"/>
    <property type="evidence" value="ECO:0007669"/>
    <property type="project" value="UniProtKB-SubCell"/>
</dbReference>
<dbReference type="Pfam" id="PF03134">
    <property type="entry name" value="TB2_DP1_HVA22"/>
    <property type="match status" value="1"/>
</dbReference>
<organism evidence="10 11">
    <name type="scientific">Varanus komodoensis</name>
    <name type="common">Komodo dragon</name>
    <dbReference type="NCBI Taxonomy" id="61221"/>
    <lineage>
        <taxon>Eukaryota</taxon>
        <taxon>Metazoa</taxon>
        <taxon>Chordata</taxon>
        <taxon>Craniata</taxon>
        <taxon>Vertebrata</taxon>
        <taxon>Euteleostomi</taxon>
        <taxon>Lepidosauria</taxon>
        <taxon>Squamata</taxon>
        <taxon>Bifurcata</taxon>
        <taxon>Unidentata</taxon>
        <taxon>Episquamata</taxon>
        <taxon>Toxicofera</taxon>
        <taxon>Anguimorpha</taxon>
        <taxon>Paleoanguimorpha</taxon>
        <taxon>Varanoidea</taxon>
        <taxon>Varanidae</taxon>
        <taxon>Varanus</taxon>
    </lineage>
</organism>
<evidence type="ECO:0000256" key="7">
    <source>
        <dbReference type="ARBA" id="ARBA00023329"/>
    </source>
</evidence>
<evidence type="ECO:0000256" key="1">
    <source>
        <dbReference type="ARBA" id="ARBA00004477"/>
    </source>
</evidence>
<dbReference type="InterPro" id="IPR004345">
    <property type="entry name" value="TB2_DP1_HVA22"/>
</dbReference>
<accession>A0A8D2KW27</accession>
<proteinExistence type="inferred from homology"/>
<evidence type="ECO:0000256" key="2">
    <source>
        <dbReference type="ARBA" id="ARBA00008573"/>
    </source>
</evidence>
<dbReference type="GO" id="GO:0006120">
    <property type="term" value="P:mitochondrial electron transport, NADH to ubiquinone"/>
    <property type="evidence" value="ECO:0007669"/>
    <property type="project" value="InterPro"/>
</dbReference>
<comment type="subcellular location">
    <subcellularLocation>
        <location evidence="8">Cytoplasmic vesicle</location>
        <location evidence="8">Clathrin-coated vesicle membrane</location>
        <topology evidence="8">Multi-pass membrane protein</topology>
    </subcellularLocation>
    <subcellularLocation>
        <location evidence="1">Endoplasmic reticulum membrane</location>
        <topology evidence="1">Multi-pass membrane protein</topology>
    </subcellularLocation>
    <subcellularLocation>
        <location evidence="9">Membrane</location>
        <topology evidence="9">Multi-pass membrane protein</topology>
    </subcellularLocation>
</comment>
<dbReference type="PANTHER" id="PTHR12300">
    <property type="entry name" value="HVA22-LIKE PROTEINS"/>
    <property type="match status" value="1"/>
</dbReference>
<keyword evidence="6 9" id="KW-0472">Membrane</keyword>
<dbReference type="Proteomes" id="UP000694545">
    <property type="component" value="Unplaced"/>
</dbReference>
<dbReference type="AlphaFoldDB" id="A0A8D2KW27"/>
<keyword evidence="7" id="KW-0968">Cytoplasmic vesicle</keyword>
<sequence>SEYIRHHPEDFVKQEKKTMAEVLEDFCSIVSLTLYLMLGYGTSLVCDLISFVYPAYASMKAIESPSKEDDTLWLTYWVVYGIFSVAEFFSDTFLYWFPFYYISKCVFLLWCMTPFPWNGSRVLYRSLIRPWFLKHHQTVDGVLNDLSARAAAHFVRQESKHGRASVNMRGTNSSGFLPVPLQTPWTPGSFASWHPLSIPSAGFFFSFHGSYLFI</sequence>
<protein>
    <recommendedName>
        <fullName evidence="9">Receptor expression-enhancing protein</fullName>
    </recommendedName>
</protein>
<dbReference type="GO" id="GO:0030665">
    <property type="term" value="C:clathrin-coated vesicle membrane"/>
    <property type="evidence" value="ECO:0007669"/>
    <property type="project" value="UniProtKB-SubCell"/>
</dbReference>
<evidence type="ECO:0000313" key="11">
    <source>
        <dbReference type="Proteomes" id="UP000694545"/>
    </source>
</evidence>
<feature type="transmembrane region" description="Helical" evidence="9">
    <location>
        <begin position="95"/>
        <end position="117"/>
    </location>
</feature>
<name>A0A8D2KW27_VARKO</name>
<dbReference type="PANTHER" id="PTHR12300:SF133">
    <property type="entry name" value="RECEPTOR EXPRESSION-ENHANCING PROTEIN 6"/>
    <property type="match status" value="1"/>
</dbReference>
<evidence type="ECO:0000256" key="8">
    <source>
        <dbReference type="ARBA" id="ARBA00029431"/>
    </source>
</evidence>
<keyword evidence="3 9" id="KW-0812">Transmembrane</keyword>
<reference evidence="10" key="1">
    <citation type="submission" date="2025-08" db="UniProtKB">
        <authorList>
            <consortium name="Ensembl"/>
        </authorList>
    </citation>
    <scope>IDENTIFICATION</scope>
</reference>
<keyword evidence="4" id="KW-0256">Endoplasmic reticulum</keyword>
<reference evidence="10" key="2">
    <citation type="submission" date="2025-09" db="UniProtKB">
        <authorList>
            <consortium name="Ensembl"/>
        </authorList>
    </citation>
    <scope>IDENTIFICATION</scope>
</reference>
<evidence type="ECO:0000256" key="3">
    <source>
        <dbReference type="ARBA" id="ARBA00022692"/>
    </source>
</evidence>
<feature type="transmembrane region" description="Helical" evidence="9">
    <location>
        <begin position="34"/>
        <end position="59"/>
    </location>
</feature>
<evidence type="ECO:0000256" key="4">
    <source>
        <dbReference type="ARBA" id="ARBA00022824"/>
    </source>
</evidence>
<keyword evidence="5 9" id="KW-1133">Transmembrane helix</keyword>
<evidence type="ECO:0000256" key="9">
    <source>
        <dbReference type="RuleBase" id="RU362006"/>
    </source>
</evidence>
<dbReference type="InterPro" id="IPR009423">
    <property type="entry name" value="NDUC2"/>
</dbReference>
<evidence type="ECO:0000256" key="6">
    <source>
        <dbReference type="ARBA" id="ARBA00023136"/>
    </source>
</evidence>
<dbReference type="Pfam" id="PF06374">
    <property type="entry name" value="NDUF_C2"/>
    <property type="match status" value="1"/>
</dbReference>
<evidence type="ECO:0000256" key="5">
    <source>
        <dbReference type="ARBA" id="ARBA00022989"/>
    </source>
</evidence>
<keyword evidence="11" id="KW-1185">Reference proteome</keyword>